<dbReference type="InterPro" id="IPR013382">
    <property type="entry name" value="CRISPR-assoc_prot_Cse2"/>
</dbReference>
<proteinExistence type="predicted"/>
<protein>
    <submittedName>
        <fullName evidence="1">Type I-E CRISPR-associated protein Cse2/CasB</fullName>
    </submittedName>
</protein>
<dbReference type="EMBL" id="CP074402">
    <property type="protein sequence ID" value="QVJ00308.1"/>
    <property type="molecule type" value="Genomic_DNA"/>
</dbReference>
<accession>A0A975L7H0</accession>
<keyword evidence="2" id="KW-1185">Reference proteome</keyword>
<dbReference type="Pfam" id="PF09485">
    <property type="entry name" value="CRISPR_Cse2"/>
    <property type="match status" value="1"/>
</dbReference>
<evidence type="ECO:0000313" key="2">
    <source>
        <dbReference type="Proteomes" id="UP000682416"/>
    </source>
</evidence>
<reference evidence="1" key="1">
    <citation type="submission" date="2021-05" db="EMBL/GenBank/DDBJ databases">
        <authorList>
            <person name="Kaiqin L."/>
            <person name="Jian G."/>
        </authorList>
    </citation>
    <scope>NUCLEOTIDE SEQUENCE</scope>
    <source>
        <strain evidence="1">HDS5</strain>
    </source>
</reference>
<dbReference type="AlphaFoldDB" id="A0A975L7H0"/>
<organism evidence="1 2">
    <name type="scientific">Nocardiopsis eucommiae</name>
    <dbReference type="NCBI Taxonomy" id="2831970"/>
    <lineage>
        <taxon>Bacteria</taxon>
        <taxon>Bacillati</taxon>
        <taxon>Actinomycetota</taxon>
        <taxon>Actinomycetes</taxon>
        <taxon>Streptosporangiales</taxon>
        <taxon>Nocardiopsidaceae</taxon>
        <taxon>Nocardiopsis</taxon>
    </lineage>
</organism>
<gene>
    <name evidence="1" type="ORF">KGD82_16225</name>
</gene>
<name>A0A975L7H0_9ACTN</name>
<dbReference type="KEGG" id="nec:KGD82_16225"/>
<evidence type="ECO:0000313" key="1">
    <source>
        <dbReference type="EMBL" id="QVJ00308.1"/>
    </source>
</evidence>
<sequence>MISQSKLMSIQRWEQDGRIWQEWREGIPGPATCRAVVPVVDATEGPEWDAVWMVAALQAGLPRRASLRGTVTIGQAGASSMNAARLRKAIVAARNGDRDRLLRYLVDIAKAHHNQMAYRPLQLNLSRWARETADALSGDPAKVGAVCQRWLMDYTKQVQKLAEGSEEVGQEETVDAHV</sequence>
<dbReference type="Proteomes" id="UP000682416">
    <property type="component" value="Chromosome"/>
</dbReference>